<sequence length="200" mass="22915">MLNDGVFDDPNEHILILHAQPEPRHPKLTGYRIIVISLTTIFGVSKAALAYQGESAAPTTLEWVLGVVVAMGCVYWLGLYETESKYDLPWLFETNYWMRIRRPCRILFTLIFGSVSVAIGLAILGPPPLILVMWTVISCPVFSFPDRGHGSMLFFLFKLCLVMLLTYLVTMLWFLCVFSIVVIIYNWLTGKRISPWPYRY</sequence>
<gene>
    <name evidence="2" type="ORF">BD410DRAFT_795004</name>
</gene>
<organism evidence="2 3">
    <name type="scientific">Rickenella mellea</name>
    <dbReference type="NCBI Taxonomy" id="50990"/>
    <lineage>
        <taxon>Eukaryota</taxon>
        <taxon>Fungi</taxon>
        <taxon>Dikarya</taxon>
        <taxon>Basidiomycota</taxon>
        <taxon>Agaricomycotina</taxon>
        <taxon>Agaricomycetes</taxon>
        <taxon>Hymenochaetales</taxon>
        <taxon>Rickenellaceae</taxon>
        <taxon>Rickenella</taxon>
    </lineage>
</organism>
<proteinExistence type="predicted"/>
<dbReference type="AlphaFoldDB" id="A0A4Y7PQG2"/>
<feature type="transmembrane region" description="Helical" evidence="1">
    <location>
        <begin position="106"/>
        <end position="135"/>
    </location>
</feature>
<dbReference type="EMBL" id="ML170235">
    <property type="protein sequence ID" value="TDL16799.1"/>
    <property type="molecule type" value="Genomic_DNA"/>
</dbReference>
<feature type="transmembrane region" description="Helical" evidence="1">
    <location>
        <begin position="33"/>
        <end position="51"/>
    </location>
</feature>
<dbReference type="OrthoDB" id="3268450at2759"/>
<accession>A0A4Y7PQG2</accession>
<keyword evidence="3" id="KW-1185">Reference proteome</keyword>
<evidence type="ECO:0000313" key="3">
    <source>
        <dbReference type="Proteomes" id="UP000294933"/>
    </source>
</evidence>
<reference evidence="2 3" key="1">
    <citation type="submission" date="2018-06" db="EMBL/GenBank/DDBJ databases">
        <title>A transcriptomic atlas of mushroom development highlights an independent origin of complex multicellularity.</title>
        <authorList>
            <consortium name="DOE Joint Genome Institute"/>
            <person name="Krizsan K."/>
            <person name="Almasi E."/>
            <person name="Merenyi Z."/>
            <person name="Sahu N."/>
            <person name="Viragh M."/>
            <person name="Koszo T."/>
            <person name="Mondo S."/>
            <person name="Kiss B."/>
            <person name="Balint B."/>
            <person name="Kues U."/>
            <person name="Barry K."/>
            <person name="Hegedus J.C."/>
            <person name="Henrissat B."/>
            <person name="Johnson J."/>
            <person name="Lipzen A."/>
            <person name="Ohm R."/>
            <person name="Nagy I."/>
            <person name="Pangilinan J."/>
            <person name="Yan J."/>
            <person name="Xiong Y."/>
            <person name="Grigoriev I.V."/>
            <person name="Hibbett D.S."/>
            <person name="Nagy L.G."/>
        </authorList>
    </citation>
    <scope>NUCLEOTIDE SEQUENCE [LARGE SCALE GENOMIC DNA]</scope>
    <source>
        <strain evidence="2 3">SZMC22713</strain>
    </source>
</reference>
<dbReference type="Proteomes" id="UP000294933">
    <property type="component" value="Unassembled WGS sequence"/>
</dbReference>
<keyword evidence="1" id="KW-0472">Membrane</keyword>
<evidence type="ECO:0000313" key="2">
    <source>
        <dbReference type="EMBL" id="TDL16799.1"/>
    </source>
</evidence>
<feature type="transmembrane region" description="Helical" evidence="1">
    <location>
        <begin position="155"/>
        <end position="188"/>
    </location>
</feature>
<keyword evidence="1" id="KW-0812">Transmembrane</keyword>
<protein>
    <submittedName>
        <fullName evidence="2">Uncharacterized protein</fullName>
    </submittedName>
</protein>
<dbReference type="VEuPathDB" id="FungiDB:BD410DRAFT_795004"/>
<keyword evidence="1" id="KW-1133">Transmembrane helix</keyword>
<name>A0A4Y7PQG2_9AGAM</name>
<feature type="transmembrane region" description="Helical" evidence="1">
    <location>
        <begin position="63"/>
        <end position="80"/>
    </location>
</feature>
<evidence type="ECO:0000256" key="1">
    <source>
        <dbReference type="SAM" id="Phobius"/>
    </source>
</evidence>